<sequence length="47" mass="5166">MLSDAPIVFAAGDGRNEGDSNDLKWLDEDGSTLNWFELIGIKLDRIG</sequence>
<evidence type="ECO:0000313" key="2">
    <source>
        <dbReference type="WBParaSite" id="sdigi.contig10.g1123.t1"/>
    </source>
</evidence>
<protein>
    <submittedName>
        <fullName evidence="2">Uncharacterized protein</fullName>
    </submittedName>
</protein>
<name>A0A915PBM3_9BILA</name>
<dbReference type="AlphaFoldDB" id="A0A915PBM3"/>
<organism evidence="1 2">
    <name type="scientific">Setaria digitata</name>
    <dbReference type="NCBI Taxonomy" id="48799"/>
    <lineage>
        <taxon>Eukaryota</taxon>
        <taxon>Metazoa</taxon>
        <taxon>Ecdysozoa</taxon>
        <taxon>Nematoda</taxon>
        <taxon>Chromadorea</taxon>
        <taxon>Rhabditida</taxon>
        <taxon>Spirurina</taxon>
        <taxon>Spiruromorpha</taxon>
        <taxon>Filarioidea</taxon>
        <taxon>Setariidae</taxon>
        <taxon>Setaria</taxon>
    </lineage>
</organism>
<evidence type="ECO:0000313" key="1">
    <source>
        <dbReference type="Proteomes" id="UP000887581"/>
    </source>
</evidence>
<proteinExistence type="predicted"/>
<accession>A0A915PBM3</accession>
<reference evidence="2" key="1">
    <citation type="submission" date="2022-11" db="UniProtKB">
        <authorList>
            <consortium name="WormBaseParasite"/>
        </authorList>
    </citation>
    <scope>IDENTIFICATION</scope>
</reference>
<dbReference type="WBParaSite" id="sdigi.contig10.g1123.t1">
    <property type="protein sequence ID" value="sdigi.contig10.g1123.t1"/>
    <property type="gene ID" value="sdigi.contig10.g1123"/>
</dbReference>
<keyword evidence="1" id="KW-1185">Reference proteome</keyword>
<dbReference type="Proteomes" id="UP000887581">
    <property type="component" value="Unplaced"/>
</dbReference>